<dbReference type="CDD" id="cd07940">
    <property type="entry name" value="DRE_TIM_IPMS"/>
    <property type="match status" value="1"/>
</dbReference>
<dbReference type="NCBIfam" id="NF002086">
    <property type="entry name" value="PRK00915.1-3"/>
    <property type="match status" value="1"/>
</dbReference>
<dbReference type="SUPFAM" id="SSF110921">
    <property type="entry name" value="2-isopropylmalate synthase LeuA, allosteric (dimerisation) domain"/>
    <property type="match status" value="1"/>
</dbReference>
<evidence type="ECO:0000256" key="5">
    <source>
        <dbReference type="ARBA" id="ARBA00022430"/>
    </source>
</evidence>
<comment type="similarity">
    <text evidence="2 11">Belongs to the alpha-IPM synthase/homocitrate synthase family. LeuA type 1 subfamily.</text>
</comment>
<sequence length="502" mass="54435">MGRTIQIFDTTLRDGEQSPGCSMNLNEKIEVARQLESMKVDIIEAGFAIASPGDAAAIAAIADNVHNSTVCSLARCVEKDIDAAYSAIKRANSARIHVFLATSPLHRQYKLKMSQDEVLEAIAHNVAYAKKYLSDIEFSAEDACRTEPEFLAKTFEAAIKAGATTLNIPDTVGYMAPDEYAALVRYLREHTPGIENVTLSCHCHNDLGMAVANSLAGVEAGINQIECTINGIGERAGNASMEECVMALHVRRDYYQAESNIDTTQIYRASRMIQTITGVPVAPTKPIIGANAFAHESGIHQHGVMANKETYEIMTPESVGIPQNAIVLGKHSGRHAFEDRLRTLGYQLDAEKLDKAFAKFKLLADKKKIIKDRDLEALVGAVPVSGSERYTLVNFVINSGNSITSTAVIRVKHGDETIERVAASDGPINAAFRAINKIVGREVVLEDYSLKAMTEGEDAQGEAIVKISVDGSELVTGRGVAVDVIEASIKAYINGINKFFME</sequence>
<evidence type="ECO:0000256" key="8">
    <source>
        <dbReference type="ARBA" id="ARBA00022723"/>
    </source>
</evidence>
<dbReference type="STRING" id="501571.GCA_900143195_02108"/>
<dbReference type="PROSITE" id="PS00815">
    <property type="entry name" value="AIPM_HOMOCIT_SYNTH_1"/>
    <property type="match status" value="1"/>
</dbReference>
<dbReference type="GO" id="GO:0009098">
    <property type="term" value="P:L-leucine biosynthetic process"/>
    <property type="evidence" value="ECO:0007669"/>
    <property type="project" value="UniProtKB-UniRule"/>
</dbReference>
<evidence type="ECO:0000256" key="7">
    <source>
        <dbReference type="ARBA" id="ARBA00022679"/>
    </source>
</evidence>
<dbReference type="GO" id="GO:0005737">
    <property type="term" value="C:cytoplasm"/>
    <property type="evidence" value="ECO:0007669"/>
    <property type="project" value="UniProtKB-UniRule"/>
</dbReference>
<dbReference type="Gene3D" id="3.30.160.270">
    <property type="match status" value="1"/>
</dbReference>
<evidence type="ECO:0000313" key="15">
    <source>
        <dbReference type="Proteomes" id="UP000195326"/>
    </source>
</evidence>
<dbReference type="FunFam" id="1.10.238.260:FF:000001">
    <property type="entry name" value="2-isopropylmalate synthase"/>
    <property type="match status" value="1"/>
</dbReference>
<dbReference type="GO" id="GO:0003852">
    <property type="term" value="F:2-isopropylmalate synthase activity"/>
    <property type="evidence" value="ECO:0007669"/>
    <property type="project" value="UniProtKB-UniRule"/>
</dbReference>
<dbReference type="InterPro" id="IPR050073">
    <property type="entry name" value="2-IPM_HCS-like"/>
</dbReference>
<comment type="subunit">
    <text evidence="11">Homodimer.</text>
</comment>
<reference evidence="15 16" key="1">
    <citation type="submission" date="2017-04" db="EMBL/GenBank/DDBJ databases">
        <title>Function of individual gut microbiota members based on whole genome sequencing of pure cultures obtained from chicken caecum.</title>
        <authorList>
            <person name="Medvecky M."/>
            <person name="Cejkova D."/>
            <person name="Polansky O."/>
            <person name="Karasova D."/>
            <person name="Kubasova T."/>
            <person name="Cizek A."/>
            <person name="Rychlik I."/>
        </authorList>
    </citation>
    <scope>NUCLEOTIDE SEQUENCE [LARGE SCALE GENOMIC DNA]</scope>
    <source>
        <strain evidence="15">An179</strain>
        <strain evidence="16">An180</strain>
    </source>
</reference>
<dbReference type="PANTHER" id="PTHR10277">
    <property type="entry name" value="HOMOCITRATE SYNTHASE-RELATED"/>
    <property type="match status" value="1"/>
</dbReference>
<dbReference type="NCBIfam" id="TIGR00973">
    <property type="entry name" value="leuA_bact"/>
    <property type="match status" value="1"/>
</dbReference>
<keyword evidence="9 11" id="KW-0464">Manganese</keyword>
<keyword evidence="7 11" id="KW-0808">Transferase</keyword>
<dbReference type="SUPFAM" id="SSF51569">
    <property type="entry name" value="Aldolase"/>
    <property type="match status" value="1"/>
</dbReference>
<reference evidence="13" key="2">
    <citation type="journal article" date="2018" name="BMC Genomics">
        <title>Whole genome sequencing and function prediction of 133 gut anaerobes isolated from chicken caecum in pure cultures.</title>
        <authorList>
            <person name="Medvecky M."/>
            <person name="Cejkova D."/>
            <person name="Polansky O."/>
            <person name="Karasova D."/>
            <person name="Kubasova T."/>
            <person name="Cizek A."/>
            <person name="Rychlik I."/>
        </authorList>
    </citation>
    <scope>NUCLEOTIDE SEQUENCE</scope>
    <source>
        <strain evidence="14">An179</strain>
        <strain evidence="13">An180</strain>
    </source>
</reference>
<evidence type="ECO:0000313" key="14">
    <source>
        <dbReference type="EMBL" id="OUP60800.1"/>
    </source>
</evidence>
<comment type="cofactor">
    <cofactor evidence="11">
        <name>Mn(2+)</name>
        <dbReference type="ChEBI" id="CHEBI:29035"/>
    </cofactor>
</comment>
<dbReference type="UniPathway" id="UPA00048">
    <property type="reaction ID" value="UER00070"/>
</dbReference>
<evidence type="ECO:0000256" key="3">
    <source>
        <dbReference type="ARBA" id="ARBA00012973"/>
    </source>
</evidence>
<dbReference type="InterPro" id="IPR013785">
    <property type="entry name" value="Aldolase_TIM"/>
</dbReference>
<comment type="function">
    <text evidence="11">Catalyzes the condensation of the acetyl group of acetyl-CoA with 3-methyl-2-oxobutanoate (2-ketoisovalerate) to form 3-carboxy-3-hydroxy-4-methylpentanoate (2-isopropylmalate).</text>
</comment>
<dbReference type="InterPro" id="IPR036230">
    <property type="entry name" value="LeuA_allosteric_dom_sf"/>
</dbReference>
<dbReference type="Proteomes" id="UP000195326">
    <property type="component" value="Unassembled WGS sequence"/>
</dbReference>
<name>A0A1Y4LI50_9FIRM</name>
<dbReference type="HAMAP" id="MF_01025">
    <property type="entry name" value="LeuA_type1"/>
    <property type="match status" value="1"/>
</dbReference>
<evidence type="ECO:0000256" key="1">
    <source>
        <dbReference type="ARBA" id="ARBA00004689"/>
    </source>
</evidence>
<dbReference type="GO" id="GO:0003985">
    <property type="term" value="F:acetyl-CoA C-acetyltransferase activity"/>
    <property type="evidence" value="ECO:0007669"/>
    <property type="project" value="UniProtKB-UniRule"/>
</dbReference>
<gene>
    <name evidence="11" type="primary">leuA</name>
    <name evidence="14" type="ORF">B5F15_00880</name>
    <name evidence="13" type="ORF">B5F17_04300</name>
</gene>
<dbReference type="InterPro" id="IPR013709">
    <property type="entry name" value="2-isopropylmalate_synth_dimer"/>
</dbReference>
<evidence type="ECO:0000256" key="2">
    <source>
        <dbReference type="ARBA" id="ARBA00009396"/>
    </source>
</evidence>
<dbReference type="EC" id="2.3.3.13" evidence="3 11"/>
<keyword evidence="10 11" id="KW-0100">Branched-chain amino acid biosynthesis</keyword>
<dbReference type="InterPro" id="IPR002034">
    <property type="entry name" value="AIPM/Hcit_synth_CS"/>
</dbReference>
<keyword evidence="6 11" id="KW-0028">Amino-acid biosynthesis</keyword>
<evidence type="ECO:0000256" key="4">
    <source>
        <dbReference type="ARBA" id="ARBA00018198"/>
    </source>
</evidence>
<comment type="caution">
    <text evidence="13">The sequence shown here is derived from an EMBL/GenBank/DDBJ whole genome shotgun (WGS) entry which is preliminary data.</text>
</comment>
<dbReference type="Gene3D" id="1.10.238.260">
    <property type="match status" value="1"/>
</dbReference>
<dbReference type="InterPro" id="IPR054691">
    <property type="entry name" value="LeuA/HCS_post-cat"/>
</dbReference>
<evidence type="ECO:0000256" key="6">
    <source>
        <dbReference type="ARBA" id="ARBA00022605"/>
    </source>
</evidence>
<dbReference type="SMART" id="SM00917">
    <property type="entry name" value="LeuA_dimer"/>
    <property type="match status" value="1"/>
</dbReference>
<evidence type="ECO:0000256" key="10">
    <source>
        <dbReference type="ARBA" id="ARBA00023304"/>
    </source>
</evidence>
<dbReference type="InterPro" id="IPR000891">
    <property type="entry name" value="PYR_CT"/>
</dbReference>
<organism evidence="13 16">
    <name type="scientific">Butyricicoccus pullicaecorum</name>
    <dbReference type="NCBI Taxonomy" id="501571"/>
    <lineage>
        <taxon>Bacteria</taxon>
        <taxon>Bacillati</taxon>
        <taxon>Bacillota</taxon>
        <taxon>Clostridia</taxon>
        <taxon>Eubacteriales</taxon>
        <taxon>Butyricicoccaceae</taxon>
        <taxon>Butyricicoccus</taxon>
    </lineage>
</organism>
<feature type="domain" description="Pyruvate carboxyltransferase" evidence="12">
    <location>
        <begin position="5"/>
        <end position="267"/>
    </location>
</feature>
<feature type="binding site" evidence="11">
    <location>
        <position position="204"/>
    </location>
    <ligand>
        <name>Mn(2+)</name>
        <dbReference type="ChEBI" id="CHEBI:29035"/>
    </ligand>
</feature>
<dbReference type="PROSITE" id="PS50991">
    <property type="entry name" value="PYR_CT"/>
    <property type="match status" value="1"/>
</dbReference>
<feature type="region of interest" description="Regulatory domain" evidence="11">
    <location>
        <begin position="391"/>
        <end position="502"/>
    </location>
</feature>
<feature type="binding site" evidence="11">
    <location>
        <position position="238"/>
    </location>
    <ligand>
        <name>Mn(2+)</name>
        <dbReference type="ChEBI" id="CHEBI:29035"/>
    </ligand>
</feature>
<comment type="pathway">
    <text evidence="1 11">Amino-acid biosynthesis; L-leucine biosynthesis; L-leucine from 3-methyl-2-oxobutanoate: step 1/4.</text>
</comment>
<dbReference type="PROSITE" id="PS00816">
    <property type="entry name" value="AIPM_HOMOCIT_SYNTH_2"/>
    <property type="match status" value="1"/>
</dbReference>
<dbReference type="Pfam" id="PF00682">
    <property type="entry name" value="HMGL-like"/>
    <property type="match status" value="1"/>
</dbReference>
<dbReference type="Pfam" id="PF22617">
    <property type="entry name" value="HCS_D2"/>
    <property type="match status" value="1"/>
</dbReference>
<dbReference type="EMBL" id="NFKL01000001">
    <property type="protein sequence ID" value="OUP60800.1"/>
    <property type="molecule type" value="Genomic_DNA"/>
</dbReference>
<keyword evidence="8 11" id="KW-0479">Metal-binding</keyword>
<dbReference type="Pfam" id="PF08502">
    <property type="entry name" value="LeuA_dimer"/>
    <property type="match status" value="1"/>
</dbReference>
<evidence type="ECO:0000313" key="16">
    <source>
        <dbReference type="Proteomes" id="UP000195897"/>
    </source>
</evidence>
<dbReference type="GO" id="GO:0030145">
    <property type="term" value="F:manganese ion binding"/>
    <property type="evidence" value="ECO:0007669"/>
    <property type="project" value="UniProtKB-UniRule"/>
</dbReference>
<feature type="binding site" evidence="11">
    <location>
        <position position="14"/>
    </location>
    <ligand>
        <name>Mn(2+)</name>
        <dbReference type="ChEBI" id="CHEBI:29035"/>
    </ligand>
</feature>
<comment type="catalytic activity">
    <reaction evidence="11">
        <text>3-methyl-2-oxobutanoate + acetyl-CoA + H2O = (2S)-2-isopropylmalate + CoA + H(+)</text>
        <dbReference type="Rhea" id="RHEA:21524"/>
        <dbReference type="ChEBI" id="CHEBI:1178"/>
        <dbReference type="ChEBI" id="CHEBI:11851"/>
        <dbReference type="ChEBI" id="CHEBI:15377"/>
        <dbReference type="ChEBI" id="CHEBI:15378"/>
        <dbReference type="ChEBI" id="CHEBI:57287"/>
        <dbReference type="ChEBI" id="CHEBI:57288"/>
        <dbReference type="EC" id="2.3.3.13"/>
    </reaction>
</comment>
<evidence type="ECO:0000256" key="11">
    <source>
        <dbReference type="HAMAP-Rule" id="MF_01025"/>
    </source>
</evidence>
<dbReference type="InterPro" id="IPR005671">
    <property type="entry name" value="LeuA_bact_synth"/>
</dbReference>
<dbReference type="FunFam" id="3.20.20.70:FF:000010">
    <property type="entry name" value="2-isopropylmalate synthase"/>
    <property type="match status" value="1"/>
</dbReference>
<dbReference type="Gene3D" id="3.20.20.70">
    <property type="entry name" value="Aldolase class I"/>
    <property type="match status" value="1"/>
</dbReference>
<keyword evidence="11" id="KW-0963">Cytoplasm</keyword>
<feature type="binding site" evidence="11">
    <location>
        <position position="202"/>
    </location>
    <ligand>
        <name>Mn(2+)</name>
        <dbReference type="ChEBI" id="CHEBI:29035"/>
    </ligand>
</feature>
<dbReference type="Proteomes" id="UP000195897">
    <property type="component" value="Unassembled WGS sequence"/>
</dbReference>
<evidence type="ECO:0000313" key="13">
    <source>
        <dbReference type="EMBL" id="OUP53812.1"/>
    </source>
</evidence>
<dbReference type="PANTHER" id="PTHR10277:SF9">
    <property type="entry name" value="2-ISOPROPYLMALATE SYNTHASE 1, CHLOROPLASTIC-RELATED"/>
    <property type="match status" value="1"/>
</dbReference>
<proteinExistence type="inferred from homology"/>
<accession>A0A1Y4LI50</accession>
<dbReference type="AlphaFoldDB" id="A0A1Y4LI50"/>
<evidence type="ECO:0000256" key="9">
    <source>
        <dbReference type="ARBA" id="ARBA00023211"/>
    </source>
</evidence>
<evidence type="ECO:0000259" key="12">
    <source>
        <dbReference type="PROSITE" id="PS50991"/>
    </source>
</evidence>
<dbReference type="RefSeq" id="WP_016146621.1">
    <property type="nucleotide sequence ID" value="NZ_CABKSA010000001.1"/>
</dbReference>
<keyword evidence="5 11" id="KW-0432">Leucine biosynthesis</keyword>
<dbReference type="EMBL" id="NFKK01000003">
    <property type="protein sequence ID" value="OUP53812.1"/>
    <property type="molecule type" value="Genomic_DNA"/>
</dbReference>
<protein>
    <recommendedName>
        <fullName evidence="4 11">2-isopropylmalate synthase</fullName>
        <ecNumber evidence="3 11">2.3.3.13</ecNumber>
    </recommendedName>
    <alternativeName>
        <fullName evidence="11">Alpha-IPM synthase</fullName>
    </alternativeName>
    <alternativeName>
        <fullName evidence="11">Alpha-isopropylmalate synthase</fullName>
    </alternativeName>
</protein>